<keyword evidence="9" id="KW-1185">Reference proteome</keyword>
<dbReference type="OMA" id="FGHLKWK"/>
<comment type="subcellular location">
    <subcellularLocation>
        <location evidence="1">Membrane</location>
        <topology evidence="1">Single-pass membrane protein</topology>
    </subcellularLocation>
</comment>
<dbReference type="InterPro" id="IPR004864">
    <property type="entry name" value="LEA_2"/>
</dbReference>
<accession>A0A166DK37</accession>
<gene>
    <name evidence="7" type="ORF">DCAR_006181</name>
    <name evidence="8" type="ORF">DCAR_0206970</name>
</gene>
<dbReference type="STRING" id="79200.A0A166DK37"/>
<dbReference type="Proteomes" id="UP000077755">
    <property type="component" value="Chromosome 2"/>
</dbReference>
<evidence type="ECO:0000259" key="6">
    <source>
        <dbReference type="Pfam" id="PF03168"/>
    </source>
</evidence>
<keyword evidence="2 5" id="KW-0812">Transmembrane</keyword>
<dbReference type="EMBL" id="LNRQ01000002">
    <property type="protein sequence ID" value="KZN05344.1"/>
    <property type="molecule type" value="Genomic_DNA"/>
</dbReference>
<dbReference type="PANTHER" id="PTHR31415:SF166">
    <property type="entry name" value="LATE EMBRYOGENESIS ABUNDANT (LEA) HYDROXYPROLINE-RICH GLYCOPROTEIN FAMILY"/>
    <property type="match status" value="1"/>
</dbReference>
<sequence>METEQLKKLCCCVLGFFLTQLAVIVLFTYFLIWLLLRPSIPQFILQDASVETFNFSSSTDSLTSSFQITLYSKNPNSLAGIYYDNLQVFATYQGQEITLRTPLPPTYLHHNEDSVWPLSLIGDNMAVAPNIENSLTQDQMAGIVTISIEVEGNIRWKVGSSASGKSIQLNVNCPLDITYGSRDNNGSVAPVIDNYQLVESCNVEY</sequence>
<dbReference type="EMBL" id="CP093344">
    <property type="protein sequence ID" value="WOG87739.1"/>
    <property type="molecule type" value="Genomic_DNA"/>
</dbReference>
<evidence type="ECO:0000313" key="9">
    <source>
        <dbReference type="Proteomes" id="UP000077755"/>
    </source>
</evidence>
<reference evidence="8" key="2">
    <citation type="submission" date="2022-03" db="EMBL/GenBank/DDBJ databases">
        <title>Draft title - Genomic analysis of global carrot germplasm unveils the trajectory of domestication and the origin of high carotenoid orange carrot.</title>
        <authorList>
            <person name="Iorizzo M."/>
            <person name="Ellison S."/>
            <person name="Senalik D."/>
            <person name="Macko-Podgorni A."/>
            <person name="Grzebelus D."/>
            <person name="Bostan H."/>
            <person name="Rolling W."/>
            <person name="Curaba J."/>
            <person name="Simon P."/>
        </authorList>
    </citation>
    <scope>NUCLEOTIDE SEQUENCE</scope>
    <source>
        <tissue evidence="8">Leaf</tissue>
    </source>
</reference>
<dbReference type="GO" id="GO:0005886">
    <property type="term" value="C:plasma membrane"/>
    <property type="evidence" value="ECO:0007669"/>
    <property type="project" value="TreeGrafter"/>
</dbReference>
<evidence type="ECO:0000256" key="1">
    <source>
        <dbReference type="ARBA" id="ARBA00004167"/>
    </source>
</evidence>
<evidence type="ECO:0000256" key="3">
    <source>
        <dbReference type="ARBA" id="ARBA00022989"/>
    </source>
</evidence>
<feature type="transmembrane region" description="Helical" evidence="5">
    <location>
        <begin position="12"/>
        <end position="36"/>
    </location>
</feature>
<dbReference type="PANTHER" id="PTHR31415">
    <property type="entry name" value="OS05G0367900 PROTEIN"/>
    <property type="match status" value="1"/>
</dbReference>
<proteinExistence type="predicted"/>
<organism evidence="7">
    <name type="scientific">Daucus carota subsp. sativus</name>
    <name type="common">Carrot</name>
    <dbReference type="NCBI Taxonomy" id="79200"/>
    <lineage>
        <taxon>Eukaryota</taxon>
        <taxon>Viridiplantae</taxon>
        <taxon>Streptophyta</taxon>
        <taxon>Embryophyta</taxon>
        <taxon>Tracheophyta</taxon>
        <taxon>Spermatophyta</taxon>
        <taxon>Magnoliopsida</taxon>
        <taxon>eudicotyledons</taxon>
        <taxon>Gunneridae</taxon>
        <taxon>Pentapetalae</taxon>
        <taxon>asterids</taxon>
        <taxon>campanulids</taxon>
        <taxon>Apiales</taxon>
        <taxon>Apiaceae</taxon>
        <taxon>Apioideae</taxon>
        <taxon>Scandiceae</taxon>
        <taxon>Daucinae</taxon>
        <taxon>Daucus</taxon>
        <taxon>Daucus sect. Daucus</taxon>
    </lineage>
</organism>
<evidence type="ECO:0000256" key="4">
    <source>
        <dbReference type="ARBA" id="ARBA00023136"/>
    </source>
</evidence>
<protein>
    <recommendedName>
        <fullName evidence="6">Late embryogenesis abundant protein LEA-2 subgroup domain-containing protein</fullName>
    </recommendedName>
</protein>
<evidence type="ECO:0000256" key="5">
    <source>
        <dbReference type="SAM" id="Phobius"/>
    </source>
</evidence>
<dbReference type="Pfam" id="PF03168">
    <property type="entry name" value="LEA_2"/>
    <property type="match status" value="1"/>
</dbReference>
<dbReference type="KEGG" id="dcr:108208102"/>
<keyword evidence="3 5" id="KW-1133">Transmembrane helix</keyword>
<name>A0A166DK37_DAUCS</name>
<keyword evidence="4 5" id="KW-0472">Membrane</keyword>
<evidence type="ECO:0000256" key="2">
    <source>
        <dbReference type="ARBA" id="ARBA00022692"/>
    </source>
</evidence>
<dbReference type="AlphaFoldDB" id="A0A166DK37"/>
<dbReference type="GO" id="GO:0098542">
    <property type="term" value="P:defense response to other organism"/>
    <property type="evidence" value="ECO:0007669"/>
    <property type="project" value="InterPro"/>
</dbReference>
<dbReference type="InterPro" id="IPR044839">
    <property type="entry name" value="NDR1-like"/>
</dbReference>
<evidence type="ECO:0000313" key="8">
    <source>
        <dbReference type="EMBL" id="WOG87739.1"/>
    </source>
</evidence>
<dbReference type="Gramene" id="KZN05344">
    <property type="protein sequence ID" value="KZN05344"/>
    <property type="gene ID" value="DCAR_006181"/>
</dbReference>
<feature type="domain" description="Late embryogenesis abundant protein LEA-2 subgroup" evidence="6">
    <location>
        <begin position="72"/>
        <end position="173"/>
    </location>
</feature>
<dbReference type="GO" id="GO:0009506">
    <property type="term" value="C:plasmodesma"/>
    <property type="evidence" value="ECO:0007669"/>
    <property type="project" value="TreeGrafter"/>
</dbReference>
<evidence type="ECO:0000313" key="7">
    <source>
        <dbReference type="EMBL" id="KZN05344.1"/>
    </source>
</evidence>
<reference evidence="7" key="1">
    <citation type="journal article" date="2016" name="Nat. Genet.">
        <title>A high-quality carrot genome assembly provides new insights into carotenoid accumulation and asterid genome evolution.</title>
        <authorList>
            <person name="Iorizzo M."/>
            <person name="Ellison S."/>
            <person name="Senalik D."/>
            <person name="Zeng P."/>
            <person name="Satapoomin P."/>
            <person name="Huang J."/>
            <person name="Bowman M."/>
            <person name="Iovene M."/>
            <person name="Sanseverino W."/>
            <person name="Cavagnaro P."/>
            <person name="Yildiz M."/>
            <person name="Macko-Podgorni A."/>
            <person name="Moranska E."/>
            <person name="Grzebelus E."/>
            <person name="Grzebelus D."/>
            <person name="Ashrafi H."/>
            <person name="Zheng Z."/>
            <person name="Cheng S."/>
            <person name="Spooner D."/>
            <person name="Van Deynze A."/>
            <person name="Simon P."/>
        </authorList>
    </citation>
    <scope>NUCLEOTIDE SEQUENCE [LARGE SCALE GENOMIC DNA]</scope>
    <source>
        <tissue evidence="7">Leaf</tissue>
    </source>
</reference>